<evidence type="ECO:0000313" key="6">
    <source>
        <dbReference type="EMBL" id="MBB4945606.1"/>
    </source>
</evidence>
<accession>A0A7W7S801</accession>
<dbReference type="InterPro" id="IPR001279">
    <property type="entry name" value="Metallo-B-lactamas"/>
</dbReference>
<dbReference type="Gene3D" id="3.60.15.10">
    <property type="entry name" value="Ribonuclease Z/Hydroxyacylglutathione hydrolase-like"/>
    <property type="match status" value="1"/>
</dbReference>
<comment type="similarity">
    <text evidence="1">Belongs to the metallo-beta-lactamase superfamily.</text>
</comment>
<keyword evidence="7" id="KW-1185">Reference proteome</keyword>
<dbReference type="GO" id="GO:0046872">
    <property type="term" value="F:metal ion binding"/>
    <property type="evidence" value="ECO:0007669"/>
    <property type="project" value="UniProtKB-KW"/>
</dbReference>
<proteinExistence type="inferred from homology"/>
<dbReference type="SMART" id="SM00849">
    <property type="entry name" value="Lactamase_B"/>
    <property type="match status" value="1"/>
</dbReference>
<dbReference type="EMBL" id="JACHJR010000001">
    <property type="protein sequence ID" value="MBB4945606.1"/>
    <property type="molecule type" value="Genomic_DNA"/>
</dbReference>
<dbReference type="AlphaFoldDB" id="A0A7W7S801"/>
<dbReference type="SUPFAM" id="SSF56281">
    <property type="entry name" value="Metallo-hydrolase/oxidoreductase"/>
    <property type="match status" value="1"/>
</dbReference>
<dbReference type="RefSeq" id="WP_184912127.1">
    <property type="nucleotide sequence ID" value="NZ_JACHJR010000001.1"/>
</dbReference>
<keyword evidence="3 6" id="KW-0378">Hydrolase</keyword>
<name>A0A7W7S801_9ACTN</name>
<evidence type="ECO:0000259" key="5">
    <source>
        <dbReference type="SMART" id="SM00849"/>
    </source>
</evidence>
<protein>
    <submittedName>
        <fullName evidence="6">Glyoxylase-like metal-dependent hydrolase (Beta-lactamase superfamily II)</fullName>
    </submittedName>
</protein>
<organism evidence="6 7">
    <name type="scientific">Kitasatospora gansuensis</name>
    <dbReference type="NCBI Taxonomy" id="258050"/>
    <lineage>
        <taxon>Bacteria</taxon>
        <taxon>Bacillati</taxon>
        <taxon>Actinomycetota</taxon>
        <taxon>Actinomycetes</taxon>
        <taxon>Kitasatosporales</taxon>
        <taxon>Streptomycetaceae</taxon>
        <taxon>Kitasatospora</taxon>
    </lineage>
</organism>
<feature type="domain" description="Metallo-beta-lactamase" evidence="5">
    <location>
        <begin position="55"/>
        <end position="254"/>
    </location>
</feature>
<evidence type="ECO:0000256" key="2">
    <source>
        <dbReference type="ARBA" id="ARBA00022723"/>
    </source>
</evidence>
<sequence>MPHPGMVRAGVEVTPLCDAVGPMGDQIALPLPQMFGGPDHPVWARVDPAAPWVLHFHCYLLRTPDGRTVLVDTGLGGPDSPAAGWAPVPGRLATELAAAGVRPEQVDTVVLTHLHSDHASGSLAADGSTPAFPNARYLVQRTELDWLEASGSPLLDAVVRPLRAAGCLDARAGEVTLAPEIKVFATPGHTPGHQSVAIGDHQLVVAGDVVLHPVQLADPTAGYVYDDAQPTATLTRQRLLAELTARHGILATAHFAEPFTQL</sequence>
<evidence type="ECO:0000256" key="1">
    <source>
        <dbReference type="ARBA" id="ARBA00007749"/>
    </source>
</evidence>
<evidence type="ECO:0000256" key="4">
    <source>
        <dbReference type="ARBA" id="ARBA00022833"/>
    </source>
</evidence>
<dbReference type="InterPro" id="IPR036866">
    <property type="entry name" value="RibonucZ/Hydroxyglut_hydro"/>
</dbReference>
<dbReference type="PANTHER" id="PTHR42978:SF6">
    <property type="entry name" value="QUORUM-QUENCHING LACTONASE YTNP-RELATED"/>
    <property type="match status" value="1"/>
</dbReference>
<evidence type="ECO:0000256" key="3">
    <source>
        <dbReference type="ARBA" id="ARBA00022801"/>
    </source>
</evidence>
<dbReference type="Pfam" id="PF00753">
    <property type="entry name" value="Lactamase_B"/>
    <property type="match status" value="1"/>
</dbReference>
<dbReference type="GO" id="GO:0016787">
    <property type="term" value="F:hydrolase activity"/>
    <property type="evidence" value="ECO:0007669"/>
    <property type="project" value="UniProtKB-KW"/>
</dbReference>
<dbReference type="PANTHER" id="PTHR42978">
    <property type="entry name" value="QUORUM-QUENCHING LACTONASE YTNP-RELATED-RELATED"/>
    <property type="match status" value="1"/>
</dbReference>
<dbReference type="InterPro" id="IPR051013">
    <property type="entry name" value="MBL_superfamily_lactonases"/>
</dbReference>
<dbReference type="Proteomes" id="UP000573327">
    <property type="component" value="Unassembled WGS sequence"/>
</dbReference>
<evidence type="ECO:0000313" key="7">
    <source>
        <dbReference type="Proteomes" id="UP000573327"/>
    </source>
</evidence>
<comment type="caution">
    <text evidence="6">The sequence shown here is derived from an EMBL/GenBank/DDBJ whole genome shotgun (WGS) entry which is preliminary data.</text>
</comment>
<gene>
    <name evidence="6" type="ORF">F4556_001141</name>
</gene>
<keyword evidence="2" id="KW-0479">Metal-binding</keyword>
<keyword evidence="4" id="KW-0862">Zinc</keyword>
<reference evidence="6 7" key="1">
    <citation type="submission" date="2020-08" db="EMBL/GenBank/DDBJ databases">
        <title>Sequencing the genomes of 1000 actinobacteria strains.</title>
        <authorList>
            <person name="Klenk H.-P."/>
        </authorList>
    </citation>
    <scope>NUCLEOTIDE SEQUENCE [LARGE SCALE GENOMIC DNA]</scope>
    <source>
        <strain evidence="6 7">DSM 44786</strain>
    </source>
</reference>